<gene>
    <name evidence="1" type="ORF">SAMN00768000_1656</name>
</gene>
<keyword evidence="2" id="KW-1185">Reference proteome</keyword>
<organism evidence="1 2">
    <name type="scientific">Sulfobacillus thermosulfidooxidans (strain DSM 9293 / VKM B-1269 / AT-1)</name>
    <dbReference type="NCBI Taxonomy" id="929705"/>
    <lineage>
        <taxon>Bacteria</taxon>
        <taxon>Bacillati</taxon>
        <taxon>Bacillota</taxon>
        <taxon>Clostridia</taxon>
        <taxon>Eubacteriales</taxon>
        <taxon>Clostridiales Family XVII. Incertae Sedis</taxon>
        <taxon>Sulfobacillus</taxon>
    </lineage>
</organism>
<dbReference type="EMBL" id="FWWY01000001">
    <property type="protein sequence ID" value="SMC04438.1"/>
    <property type="molecule type" value="Genomic_DNA"/>
</dbReference>
<dbReference type="OrthoDB" id="9859892at2"/>
<accession>A0A1W1WDQ4</accession>
<protein>
    <recommendedName>
        <fullName evidence="3">EcsC protein family protein</fullName>
    </recommendedName>
</protein>
<evidence type="ECO:0008006" key="3">
    <source>
        <dbReference type="Google" id="ProtNLM"/>
    </source>
</evidence>
<name>A0A1W1WDQ4_SULTA</name>
<dbReference type="RefSeq" id="WP_084661252.1">
    <property type="nucleotide sequence ID" value="NZ_FWWY01000001.1"/>
</dbReference>
<evidence type="ECO:0000313" key="2">
    <source>
        <dbReference type="Proteomes" id="UP000192660"/>
    </source>
</evidence>
<reference evidence="2" key="1">
    <citation type="submission" date="2017-04" db="EMBL/GenBank/DDBJ databases">
        <authorList>
            <person name="Varghese N."/>
            <person name="Submissions S."/>
        </authorList>
    </citation>
    <scope>NUCLEOTIDE SEQUENCE [LARGE SCALE GENOMIC DNA]</scope>
    <source>
        <strain evidence="2">DSM 9293</strain>
    </source>
</reference>
<dbReference type="AlphaFoldDB" id="A0A1W1WDQ4"/>
<evidence type="ECO:0000313" key="1">
    <source>
        <dbReference type="EMBL" id="SMC04438.1"/>
    </source>
</evidence>
<proteinExistence type="predicted"/>
<dbReference type="Proteomes" id="UP000192660">
    <property type="component" value="Unassembled WGS sequence"/>
</dbReference>
<sequence length="188" mass="21535">MPARFSAWGLITQNPQMYRDKIVATVVARSRPYDLWNFYEQAGYSVAHIDDVLSIPLTLREMCASQMRQHYRWCITAEMGVSTLSGPLAPVIGIPLLTGILLRWSIDMGWIYGLDMARRSNQKWVATQVIRHMNQVIWEGQSPLRSWSWQRGVSIAGHFLLMGWGQELTWADKVMAKIRSELRARVGG</sequence>